<dbReference type="PANTHER" id="PTHR19346">
    <property type="entry name" value="SUGAR PHOSPHATE TRANSPORTER DOMAIN-CONTAINING PROTEIN"/>
    <property type="match status" value="1"/>
</dbReference>
<dbReference type="PANTHER" id="PTHR19346:SF4">
    <property type="entry name" value="SUGAR PHOSPHATE TRANSPORTER DOMAIN-CONTAINING PROTEIN"/>
    <property type="match status" value="1"/>
</dbReference>
<feature type="transmembrane region" description="Helical" evidence="2">
    <location>
        <begin position="503"/>
        <end position="521"/>
    </location>
</feature>
<feature type="transmembrane region" description="Helical" evidence="2">
    <location>
        <begin position="403"/>
        <end position="422"/>
    </location>
</feature>
<dbReference type="Proteomes" id="UP000193218">
    <property type="component" value="Unassembled WGS sequence"/>
</dbReference>
<protein>
    <recommendedName>
        <fullName evidence="5">EamA domain-containing protein</fullName>
    </recommendedName>
</protein>
<evidence type="ECO:0000256" key="2">
    <source>
        <dbReference type="SAM" id="Phobius"/>
    </source>
</evidence>
<feature type="transmembrane region" description="Helical" evidence="2">
    <location>
        <begin position="112"/>
        <end position="135"/>
    </location>
</feature>
<keyword evidence="2" id="KW-1133">Transmembrane helix</keyword>
<feature type="compositionally biased region" description="Basic and acidic residues" evidence="1">
    <location>
        <begin position="7"/>
        <end position="20"/>
    </location>
</feature>
<feature type="transmembrane region" description="Helical" evidence="2">
    <location>
        <begin position="454"/>
        <end position="473"/>
    </location>
</feature>
<dbReference type="GeneID" id="33557432"/>
<dbReference type="RefSeq" id="XP_021871898.1">
    <property type="nucleotide sequence ID" value="XM_022015623.1"/>
</dbReference>
<evidence type="ECO:0008006" key="5">
    <source>
        <dbReference type="Google" id="ProtNLM"/>
    </source>
</evidence>
<dbReference type="AlphaFoldDB" id="A0A1Y1UIQ0"/>
<keyword evidence="4" id="KW-1185">Reference proteome</keyword>
<dbReference type="OrthoDB" id="10062838at2759"/>
<sequence length="525" mass="56964">MNQPFKSRLDDQTTGEYHDEPLPREISRSAIIVDTSMSALTGPSSDRVSHRRSTSNGSLDSIISVKSVSGRNLLRRLIIPLVILLSISLASASQTEAAHYLLVELNYNQSYFAFFLTHVSFIAVFPLHILILWIFRPSIRPAVYLEGLRNVIGDQMDLTHSGHEATWREIAPGWVKKSIGMTVLISLPALSWFIAVVFTTAMDVTTIYATSTFYAYFFSMLLLKQPLSRITIGSICMAFAGVLVIVFAGSSKSNGTSVDNGPKNRVLGDIIMTGGAIFLGLYEVVYKLALPEEPPETASRPPTAAYSELPVHATQAAEFDQSPPVSRAGTPPPSRPRPQGRSQTVRSDDIPLRVSPTAARFPAGTDAAPKTSRPSSPASSDSSSRNLPSKLIEADSLQLPPALLANFLTSSIGLTTIFFLWMPLPILHWLGWETFHWPGSRGESAMEIWTDLNIVSWGGAIYNAGLMILIGIWGPTTSSVANLLTIGLVAVFDAVWGGSIPDFQTLVGVAMICLGFGVLLWEGEG</sequence>
<keyword evidence="2" id="KW-0812">Transmembrane</keyword>
<dbReference type="InterPro" id="IPR037185">
    <property type="entry name" value="EmrE-like"/>
</dbReference>
<reference evidence="3 4" key="1">
    <citation type="submission" date="2017-03" db="EMBL/GenBank/DDBJ databases">
        <title>Widespread Adenine N6-methylation of Active Genes in Fungi.</title>
        <authorList>
            <consortium name="DOE Joint Genome Institute"/>
            <person name="Mondo S.J."/>
            <person name="Dannebaum R.O."/>
            <person name="Kuo R.C."/>
            <person name="Louie K.B."/>
            <person name="Bewick A.J."/>
            <person name="Labutti K."/>
            <person name="Haridas S."/>
            <person name="Kuo A."/>
            <person name="Salamov A."/>
            <person name="Ahrendt S.R."/>
            <person name="Lau R."/>
            <person name="Bowen B.P."/>
            <person name="Lipzen A."/>
            <person name="Sullivan W."/>
            <person name="Andreopoulos W.B."/>
            <person name="Clum A."/>
            <person name="Lindquist E."/>
            <person name="Daum C."/>
            <person name="Northen T.R."/>
            <person name="Ramamoorthy G."/>
            <person name="Schmitz R.J."/>
            <person name="Gryganskyi A."/>
            <person name="Culley D."/>
            <person name="Magnuson J."/>
            <person name="James T.Y."/>
            <person name="O'Malley M.A."/>
            <person name="Stajich J.E."/>
            <person name="Spatafora J.W."/>
            <person name="Visel A."/>
            <person name="Grigoriev I.V."/>
        </authorList>
    </citation>
    <scope>NUCLEOTIDE SEQUENCE [LARGE SCALE GENOMIC DNA]</scope>
    <source>
        <strain evidence="3 4">NRRL Y-17943</strain>
    </source>
</reference>
<evidence type="ECO:0000313" key="4">
    <source>
        <dbReference type="Proteomes" id="UP000193218"/>
    </source>
</evidence>
<dbReference type="EMBL" id="NBSH01000005">
    <property type="protein sequence ID" value="ORX37911.1"/>
    <property type="molecule type" value="Genomic_DNA"/>
</dbReference>
<gene>
    <name evidence="3" type="ORF">BD324DRAFT_623774</name>
</gene>
<feature type="transmembrane region" description="Helical" evidence="2">
    <location>
        <begin position="230"/>
        <end position="250"/>
    </location>
</feature>
<keyword evidence="2" id="KW-0472">Membrane</keyword>
<feature type="transmembrane region" description="Helical" evidence="2">
    <location>
        <begin position="73"/>
        <end position="92"/>
    </location>
</feature>
<proteinExistence type="predicted"/>
<feature type="transmembrane region" description="Helical" evidence="2">
    <location>
        <begin position="178"/>
        <end position="198"/>
    </location>
</feature>
<feature type="transmembrane region" description="Helical" evidence="2">
    <location>
        <begin position="270"/>
        <end position="290"/>
    </location>
</feature>
<feature type="region of interest" description="Disordered" evidence="1">
    <location>
        <begin position="1"/>
        <end position="20"/>
    </location>
</feature>
<dbReference type="InParanoid" id="A0A1Y1UIQ0"/>
<feature type="transmembrane region" description="Helical" evidence="2">
    <location>
        <begin position="204"/>
        <end position="223"/>
    </location>
</feature>
<name>A0A1Y1UIQ0_9TREE</name>
<comment type="caution">
    <text evidence="3">The sequence shown here is derived from an EMBL/GenBank/DDBJ whole genome shotgun (WGS) entry which is preliminary data.</text>
</comment>
<feature type="transmembrane region" description="Helical" evidence="2">
    <location>
        <begin position="480"/>
        <end position="497"/>
    </location>
</feature>
<organism evidence="3 4">
    <name type="scientific">Kockovaella imperatae</name>
    <dbReference type="NCBI Taxonomy" id="4999"/>
    <lineage>
        <taxon>Eukaryota</taxon>
        <taxon>Fungi</taxon>
        <taxon>Dikarya</taxon>
        <taxon>Basidiomycota</taxon>
        <taxon>Agaricomycotina</taxon>
        <taxon>Tremellomycetes</taxon>
        <taxon>Tremellales</taxon>
        <taxon>Cuniculitremaceae</taxon>
        <taxon>Kockovaella</taxon>
    </lineage>
</organism>
<feature type="compositionally biased region" description="Low complexity" evidence="1">
    <location>
        <begin position="372"/>
        <end position="387"/>
    </location>
</feature>
<evidence type="ECO:0000256" key="1">
    <source>
        <dbReference type="SAM" id="MobiDB-lite"/>
    </source>
</evidence>
<dbReference type="SUPFAM" id="SSF103481">
    <property type="entry name" value="Multidrug resistance efflux transporter EmrE"/>
    <property type="match status" value="1"/>
</dbReference>
<evidence type="ECO:0000313" key="3">
    <source>
        <dbReference type="EMBL" id="ORX37911.1"/>
    </source>
</evidence>
<dbReference type="InterPro" id="IPR026505">
    <property type="entry name" value="Solute_c_fam_35_mem_F3/F4"/>
</dbReference>
<dbReference type="STRING" id="4999.A0A1Y1UIQ0"/>
<accession>A0A1Y1UIQ0</accession>
<feature type="region of interest" description="Disordered" evidence="1">
    <location>
        <begin position="317"/>
        <end position="387"/>
    </location>
</feature>